<reference evidence="3" key="1">
    <citation type="submission" date="2011-02" db="EMBL/GenBank/DDBJ databases">
        <title>The complete sequence of chromosome of Deinococcus proteolyticus DSM 20540.</title>
        <authorList>
            <consortium name="US DOE Joint Genome Institute (JGI-PGF)"/>
            <person name="Lucas S."/>
            <person name="Copeland A."/>
            <person name="Lapidus A."/>
            <person name="Bruce D."/>
            <person name="Goodwin L."/>
            <person name="Pitluck S."/>
            <person name="Kyrpides N."/>
            <person name="Mavromatis K."/>
            <person name="Pagani I."/>
            <person name="Ivanova N."/>
            <person name="Ovchinnikova G."/>
            <person name="Zeytun A."/>
            <person name="Detter J.C."/>
            <person name="Han C."/>
            <person name="Land M."/>
            <person name="Hauser L."/>
            <person name="Markowitz V."/>
            <person name="Cheng J.-F."/>
            <person name="Hugenholtz P."/>
            <person name="Woyke T."/>
            <person name="Wu D."/>
            <person name="Pukall R."/>
            <person name="Steenblock K."/>
            <person name="Brambilla E."/>
            <person name="Klenk H.-P."/>
            <person name="Eisen J.A."/>
        </authorList>
    </citation>
    <scope>NUCLEOTIDE SEQUENCE [LARGE SCALE GENOMIC DNA]</scope>
    <source>
        <strain evidence="3">ATCC 35074 / DSM 20540 / JCM 6276 / NBRC 101906 / NCIMB 13154 / VKM Ac-1939 / CCM 2703 / MRP</strain>
    </source>
</reference>
<dbReference type="HOGENOM" id="CLU_1007306_0_0_0"/>
<feature type="compositionally biased region" description="Low complexity" evidence="1">
    <location>
        <begin position="19"/>
        <end position="35"/>
    </location>
</feature>
<sequence>MPEGDTPRPTRTSRRTSEAAKAAAAAAPATTAAPAPELPRLHPRFQEVQPFLARFLPDVPPSQLGLNTEFCDLYIYLSHLQVQGWSGYLHAHTEGHNVWVLLLQGRPVAAAADRLQGSHSAPAESIVGQQALGELILAYQGGASLSAYPLPPTYAGLLSGLGAGAQKFDLSSDFSGVYARPDGAVLYSQGEAVATLDATLPYEAAFPVSGPPQPLVLPRHLAGWAHATYVPTLRGRDVLSPITAAHSEFRAEFGHDLPLSLMTALIQGLSPAEYALEHDTPLSEIEPWLTRFREQGYLVR</sequence>
<dbReference type="OrthoDB" id="59811at2"/>
<reference evidence="2 3" key="2">
    <citation type="journal article" date="2012" name="Stand. Genomic Sci.">
        <title>Complete genome sequence of the orange-red pigmented, radioresistant Deinococcus proteolyticus type strain (MRP(T)).</title>
        <authorList>
            <person name="Copeland A."/>
            <person name="Zeytun A."/>
            <person name="Yassawong M."/>
            <person name="Nolan M."/>
            <person name="Lucas S."/>
            <person name="Hammon N."/>
            <person name="Deshpande S."/>
            <person name="Cheng J.F."/>
            <person name="Han C."/>
            <person name="Tapia R."/>
            <person name="Goodwin L.A."/>
            <person name="Pitluck S."/>
            <person name="Mavromatis K."/>
            <person name="Liolios K."/>
            <person name="Pagani I."/>
            <person name="Ivanova N."/>
            <person name="Mikhailova N."/>
            <person name="Pati A."/>
            <person name="Chen A."/>
            <person name="Palaniappan K."/>
            <person name="Land M."/>
            <person name="Hauser L."/>
            <person name="Jeffries C.D."/>
            <person name="Brambilla E.M."/>
            <person name="Rohde M."/>
            <person name="Sikorski J."/>
            <person name="Pukall R."/>
            <person name="Goker M."/>
            <person name="Detter J.C."/>
            <person name="Woyke T."/>
            <person name="Bristow J."/>
            <person name="Eisen J.A."/>
            <person name="Markowitz V."/>
            <person name="Hugenholtz P."/>
            <person name="Kyrpides N.C."/>
            <person name="Klenk H.P."/>
            <person name="Lapidus A."/>
        </authorList>
    </citation>
    <scope>NUCLEOTIDE SEQUENCE [LARGE SCALE GENOMIC DNA]</scope>
    <source>
        <strain evidence="3">ATCC 35074 / DSM 20540 / JCM 6276 / NBRC 101906 / NCIMB 13154 / VKM Ac-1939 / CCM 2703 / MRP</strain>
    </source>
</reference>
<name>F0RMH2_DEIPM</name>
<dbReference type="EMBL" id="CP002536">
    <property type="protein sequence ID" value="ADY26022.1"/>
    <property type="molecule type" value="Genomic_DNA"/>
</dbReference>
<dbReference type="Proteomes" id="UP000007718">
    <property type="component" value="Chromosome"/>
</dbReference>
<evidence type="ECO:0000313" key="2">
    <source>
        <dbReference type="EMBL" id="ADY26022.1"/>
    </source>
</evidence>
<organism evidence="2 3">
    <name type="scientific">Deinococcus proteolyticus (strain ATCC 35074 / DSM 20540 / JCM 6276 / NBRC 101906 / NCIMB 13154 / VKM Ac-1939 / CCM 2703 / MRP)</name>
    <dbReference type="NCBI Taxonomy" id="693977"/>
    <lineage>
        <taxon>Bacteria</taxon>
        <taxon>Thermotogati</taxon>
        <taxon>Deinococcota</taxon>
        <taxon>Deinococci</taxon>
        <taxon>Deinococcales</taxon>
        <taxon>Deinococcaceae</taxon>
        <taxon>Deinococcus</taxon>
    </lineage>
</organism>
<evidence type="ECO:0000313" key="3">
    <source>
        <dbReference type="Proteomes" id="UP000007718"/>
    </source>
</evidence>
<proteinExistence type="predicted"/>
<keyword evidence="3" id="KW-1185">Reference proteome</keyword>
<dbReference type="KEGG" id="dpt:Deipr_0866"/>
<gene>
    <name evidence="2" type="ordered locus">Deipr_0866</name>
</gene>
<dbReference type="RefSeq" id="WP_013614631.1">
    <property type="nucleotide sequence ID" value="NC_015161.1"/>
</dbReference>
<protein>
    <submittedName>
        <fullName evidence="2">Uncharacterized protein</fullName>
    </submittedName>
</protein>
<evidence type="ECO:0000256" key="1">
    <source>
        <dbReference type="SAM" id="MobiDB-lite"/>
    </source>
</evidence>
<dbReference type="STRING" id="693977.Deipr_0866"/>
<dbReference type="AlphaFoldDB" id="F0RMH2"/>
<accession>F0RMH2</accession>
<feature type="region of interest" description="Disordered" evidence="1">
    <location>
        <begin position="1"/>
        <end position="40"/>
    </location>
</feature>